<dbReference type="InterPro" id="IPR036397">
    <property type="entry name" value="RNaseH_sf"/>
</dbReference>
<dbReference type="PANTHER" id="PTHR46060:SF1">
    <property type="entry name" value="MARINER MOS1 TRANSPOSASE-LIKE PROTEIN"/>
    <property type="match status" value="1"/>
</dbReference>
<accession>A0A4C1SZV8</accession>
<sequence>MIIQKGKNHGDYLASRQHLQQKRKFMEKKTNAVYYIGSTGCSVLRVAQSKRNNQWDSIPNTTDEIEPSSEGKTPSILTRHDKIVLLQDNARPHVAVPEKNYLKALDCEVMPHPPYSPDIAPSDYHFFRSMVHALSEQRFTSYEDNKNWFD</sequence>
<organism evidence="2 3">
    <name type="scientific">Eumeta variegata</name>
    <name type="common">Bagworm moth</name>
    <name type="synonym">Eumeta japonica</name>
    <dbReference type="NCBI Taxonomy" id="151549"/>
    <lineage>
        <taxon>Eukaryota</taxon>
        <taxon>Metazoa</taxon>
        <taxon>Ecdysozoa</taxon>
        <taxon>Arthropoda</taxon>
        <taxon>Hexapoda</taxon>
        <taxon>Insecta</taxon>
        <taxon>Pterygota</taxon>
        <taxon>Neoptera</taxon>
        <taxon>Endopterygota</taxon>
        <taxon>Lepidoptera</taxon>
        <taxon>Glossata</taxon>
        <taxon>Ditrysia</taxon>
        <taxon>Tineoidea</taxon>
        <taxon>Psychidae</taxon>
        <taxon>Oiketicinae</taxon>
        <taxon>Eumeta</taxon>
    </lineage>
</organism>
<proteinExistence type="predicted"/>
<name>A0A4C1SZV8_EUMVA</name>
<dbReference type="Proteomes" id="UP000299102">
    <property type="component" value="Unassembled WGS sequence"/>
</dbReference>
<feature type="region of interest" description="Disordered" evidence="1">
    <location>
        <begin position="54"/>
        <end position="74"/>
    </location>
</feature>
<keyword evidence="3" id="KW-1185">Reference proteome</keyword>
<reference evidence="2 3" key="1">
    <citation type="journal article" date="2019" name="Commun. Biol.">
        <title>The bagworm genome reveals a unique fibroin gene that provides high tensile strength.</title>
        <authorList>
            <person name="Kono N."/>
            <person name="Nakamura H."/>
            <person name="Ohtoshi R."/>
            <person name="Tomita M."/>
            <person name="Numata K."/>
            <person name="Arakawa K."/>
        </authorList>
    </citation>
    <scope>NUCLEOTIDE SEQUENCE [LARGE SCALE GENOMIC DNA]</scope>
</reference>
<dbReference type="STRING" id="151549.A0A4C1SZV8"/>
<dbReference type="OrthoDB" id="616263at2759"/>
<evidence type="ECO:0000313" key="2">
    <source>
        <dbReference type="EMBL" id="GBP06810.1"/>
    </source>
</evidence>
<gene>
    <name evidence="2" type="ORF">EVAR_92727_1</name>
</gene>
<dbReference type="Gene3D" id="3.30.420.10">
    <property type="entry name" value="Ribonuclease H-like superfamily/Ribonuclease H"/>
    <property type="match status" value="1"/>
</dbReference>
<dbReference type="EMBL" id="BGZK01000023">
    <property type="protein sequence ID" value="GBP06810.1"/>
    <property type="molecule type" value="Genomic_DNA"/>
</dbReference>
<evidence type="ECO:0000313" key="3">
    <source>
        <dbReference type="Proteomes" id="UP000299102"/>
    </source>
</evidence>
<evidence type="ECO:0000256" key="1">
    <source>
        <dbReference type="SAM" id="MobiDB-lite"/>
    </source>
</evidence>
<dbReference type="InterPro" id="IPR052709">
    <property type="entry name" value="Transposase-MT_Hybrid"/>
</dbReference>
<dbReference type="GO" id="GO:0003676">
    <property type="term" value="F:nucleic acid binding"/>
    <property type="evidence" value="ECO:0007669"/>
    <property type="project" value="InterPro"/>
</dbReference>
<dbReference type="AlphaFoldDB" id="A0A4C1SZV8"/>
<dbReference type="PANTHER" id="PTHR46060">
    <property type="entry name" value="MARINER MOS1 TRANSPOSASE-LIKE PROTEIN"/>
    <property type="match status" value="1"/>
</dbReference>
<protein>
    <submittedName>
        <fullName evidence="2">Mariner Mos1 transposase</fullName>
    </submittedName>
</protein>
<comment type="caution">
    <text evidence="2">The sequence shown here is derived from an EMBL/GenBank/DDBJ whole genome shotgun (WGS) entry which is preliminary data.</text>
</comment>